<accession>J4G6U2</accession>
<dbReference type="InParanoid" id="J4G6U2"/>
<reference evidence="1 2" key="1">
    <citation type="journal article" date="2012" name="Appl. Environ. Microbiol.">
        <title>Short-read sequencing for genomic analysis of the brown rot fungus Fibroporia radiculosa.</title>
        <authorList>
            <person name="Tang J.D."/>
            <person name="Perkins A.D."/>
            <person name="Sonstegard T.S."/>
            <person name="Schroeder S.G."/>
            <person name="Burgess S.C."/>
            <person name="Diehl S.V."/>
        </authorList>
    </citation>
    <scope>NUCLEOTIDE SEQUENCE [LARGE SCALE GENOMIC DNA]</scope>
    <source>
        <strain evidence="1 2">TFFH 294</strain>
    </source>
</reference>
<dbReference type="EMBL" id="HE797059">
    <property type="protein sequence ID" value="CCM02013.1"/>
    <property type="molecule type" value="Genomic_DNA"/>
</dbReference>
<dbReference type="OrthoDB" id="2784210at2759"/>
<protein>
    <submittedName>
        <fullName evidence="1">Uncharacterized protein</fullName>
    </submittedName>
</protein>
<keyword evidence="2" id="KW-1185">Reference proteome</keyword>
<proteinExistence type="predicted"/>
<organism evidence="1 2">
    <name type="scientific">Fibroporia radiculosa</name>
    <dbReference type="NCBI Taxonomy" id="599839"/>
    <lineage>
        <taxon>Eukaryota</taxon>
        <taxon>Fungi</taxon>
        <taxon>Dikarya</taxon>
        <taxon>Basidiomycota</taxon>
        <taxon>Agaricomycotina</taxon>
        <taxon>Agaricomycetes</taxon>
        <taxon>Polyporales</taxon>
        <taxon>Fibroporiaceae</taxon>
        <taxon>Fibroporia</taxon>
    </lineage>
</organism>
<dbReference type="HOGENOM" id="CLU_036316_0_1_1"/>
<name>J4G6U2_9APHY</name>
<dbReference type="RefSeq" id="XP_012181296.1">
    <property type="nucleotide sequence ID" value="XM_012325906.1"/>
</dbReference>
<evidence type="ECO:0000313" key="1">
    <source>
        <dbReference type="EMBL" id="CCM02013.1"/>
    </source>
</evidence>
<dbReference type="GeneID" id="24096924"/>
<evidence type="ECO:0000313" key="2">
    <source>
        <dbReference type="Proteomes" id="UP000006352"/>
    </source>
</evidence>
<dbReference type="Proteomes" id="UP000006352">
    <property type="component" value="Unassembled WGS sequence"/>
</dbReference>
<gene>
    <name evidence="1" type="ORF">FIBRA_04089</name>
</gene>
<sequence length="466" mass="53754">MSDLFLRRTGSPTQIQPIPLPHFYSKELTPSTTLSMSRTESAQIHPDRYPGSITLPIEIWEHAFDYLVPSSWNTEKMLKDLSRLRTCATVCRSWRARCLFHLRQYVVLEDRRQAARIAKRLSRDRRLAAAVTTVVVSKAEALGPFATSMARKLVHVRTLVLKPLSIQEDWKPKLLHADIFLHLRIAFDSVTNLYIEFNWESLFPSAVLLARFLYSLPQLSHFYCRGGLKRQDDPKDFDFNPHVVLQPSDWPLAHVDLDYAGATGVMHFLVKTSIAATLTSISAEMQALKDGKMLEAAGKVLRDLHVRFDVNSDDVLRRKRGWNEEFSRQLLQNTNLQTFTATIFLWNYHRKRLYGLRTLLSGPLPSNLREVTVIFKMDWSREEIESLLRCLNEDICAQIDELLSGPQYKMLHTVSFHIDGYVDALDLQDRSDHPTENEWKELLSPRLPRLCARGLLRTPATLYTEP</sequence>
<dbReference type="AlphaFoldDB" id="J4G6U2"/>